<comment type="catalytic activity">
    <reaction evidence="6">
        <text>glycyl-tRNA(Gly) + acetyl-CoA = N-acetylglycyl-tRNA(Gly) + CoA + H(+)</text>
        <dbReference type="Rhea" id="RHEA:81867"/>
        <dbReference type="Rhea" id="RHEA-COMP:9683"/>
        <dbReference type="Rhea" id="RHEA-COMP:19766"/>
        <dbReference type="ChEBI" id="CHEBI:15378"/>
        <dbReference type="ChEBI" id="CHEBI:57287"/>
        <dbReference type="ChEBI" id="CHEBI:57288"/>
        <dbReference type="ChEBI" id="CHEBI:78522"/>
        <dbReference type="ChEBI" id="CHEBI:232036"/>
    </reaction>
</comment>
<dbReference type="GO" id="GO:0016747">
    <property type="term" value="F:acyltransferase activity, transferring groups other than amino-acyl groups"/>
    <property type="evidence" value="ECO:0007669"/>
    <property type="project" value="InterPro"/>
</dbReference>
<reference evidence="8 9" key="1">
    <citation type="submission" date="2016-12" db="EMBL/GenBank/DDBJ databases">
        <title>Real-Time Genomic Investigation Underlying the Public Health Response to a Shiga Toxin-Producing Escherichia Coli O26:H11 Outbreak in a Nursery.</title>
        <authorList>
            <person name="Ferdous M."/>
            <person name="Moran-Gilad J."/>
            <person name="Rossen J.W."/>
            <person name="Gdalevich M."/>
        </authorList>
    </citation>
    <scope>NUCLEOTIDE SEQUENCE [LARGE SCALE GENOMIC DNA]</scope>
    <source>
        <strain evidence="8 9">STEC 514-2</strain>
    </source>
</reference>
<dbReference type="Pfam" id="PF13673">
    <property type="entry name" value="Acetyltransf_10"/>
    <property type="match status" value="1"/>
</dbReference>
<comment type="similarity">
    <text evidence="1">Belongs to the acetyltransferase family. GNAT subfamily.</text>
</comment>
<keyword evidence="2" id="KW-0678">Repressor</keyword>
<dbReference type="SUPFAM" id="SSF55729">
    <property type="entry name" value="Acyl-CoA N-acyltransferases (Nat)"/>
    <property type="match status" value="1"/>
</dbReference>
<feature type="domain" description="N-acetyltransferase" evidence="7">
    <location>
        <begin position="33"/>
        <end position="144"/>
    </location>
</feature>
<gene>
    <name evidence="8" type="ORF">BTQ06_17000</name>
</gene>
<keyword evidence="4 8" id="KW-0808">Transferase</keyword>
<evidence type="ECO:0000313" key="9">
    <source>
        <dbReference type="Proteomes" id="UP000218543"/>
    </source>
</evidence>
<keyword evidence="3" id="KW-1277">Toxin-antitoxin system</keyword>
<dbReference type="InterPro" id="IPR016181">
    <property type="entry name" value="Acyl_CoA_acyltransferase"/>
</dbReference>
<accession>A0A2A2C9L0</accession>
<evidence type="ECO:0000256" key="4">
    <source>
        <dbReference type="ARBA" id="ARBA00022679"/>
    </source>
</evidence>
<evidence type="ECO:0000313" key="8">
    <source>
        <dbReference type="EMBL" id="PAU21493.1"/>
    </source>
</evidence>
<dbReference type="InterPro" id="IPR000182">
    <property type="entry name" value="GNAT_dom"/>
</dbReference>
<evidence type="ECO:0000256" key="1">
    <source>
        <dbReference type="ARBA" id="ARBA00009342"/>
    </source>
</evidence>
<evidence type="ECO:0000256" key="3">
    <source>
        <dbReference type="ARBA" id="ARBA00022649"/>
    </source>
</evidence>
<evidence type="ECO:0000256" key="5">
    <source>
        <dbReference type="ARBA" id="ARBA00023315"/>
    </source>
</evidence>
<dbReference type="EMBL" id="MRVZ01000057">
    <property type="protein sequence ID" value="PAU21493.1"/>
    <property type="molecule type" value="Genomic_DNA"/>
</dbReference>
<dbReference type="PANTHER" id="PTHR36449">
    <property type="entry name" value="ACETYLTRANSFERASE-RELATED"/>
    <property type="match status" value="1"/>
</dbReference>
<dbReference type="Gene3D" id="3.40.630.30">
    <property type="match status" value="1"/>
</dbReference>
<evidence type="ECO:0000259" key="7">
    <source>
        <dbReference type="Pfam" id="PF13673"/>
    </source>
</evidence>
<dbReference type="Proteomes" id="UP000218543">
    <property type="component" value="Unassembled WGS sequence"/>
</dbReference>
<name>A0A2A2C9L0_ECOLX</name>
<proteinExistence type="inferred from homology"/>
<dbReference type="AlphaFoldDB" id="A0A2A2C9L0"/>
<comment type="caution">
    <text evidence="8">The sequence shown here is derived from an EMBL/GenBank/DDBJ whole genome shotgun (WGS) entry which is preliminary data.</text>
</comment>
<dbReference type="RefSeq" id="WP_047635455.1">
    <property type="nucleotide sequence ID" value="NZ_BFXJ01000023.1"/>
</dbReference>
<evidence type="ECO:0000256" key="2">
    <source>
        <dbReference type="ARBA" id="ARBA00022491"/>
    </source>
</evidence>
<evidence type="ECO:0000256" key="6">
    <source>
        <dbReference type="ARBA" id="ARBA00049880"/>
    </source>
</evidence>
<sequence length="162" mass="18000">MFQLTPFNSTYDRTSFLCGSDALDRYIKEHVTQDIRRRIAACFVAVDNDHNIIGYYTLSAASILLTDLPEHLRKKFPRYPTIPAIRMGRLAVSLSSKGTGLGGALLADALYRAYTSEIAAYALIVDAKDDTAVAFYKHYGFMAFPESGRTLFMPLASLSTIK</sequence>
<organism evidence="8 9">
    <name type="scientific">Escherichia coli</name>
    <dbReference type="NCBI Taxonomy" id="562"/>
    <lineage>
        <taxon>Bacteria</taxon>
        <taxon>Pseudomonadati</taxon>
        <taxon>Pseudomonadota</taxon>
        <taxon>Gammaproteobacteria</taxon>
        <taxon>Enterobacterales</taxon>
        <taxon>Enterobacteriaceae</taxon>
        <taxon>Escherichia</taxon>
    </lineage>
</organism>
<keyword evidence="5" id="KW-0012">Acyltransferase</keyword>
<dbReference type="PANTHER" id="PTHR36449:SF1">
    <property type="entry name" value="ACETYLTRANSFERASE"/>
    <property type="match status" value="1"/>
</dbReference>
<protein>
    <submittedName>
        <fullName evidence="8">GNAT family N-acetyltransferase</fullName>
    </submittedName>
</protein>